<dbReference type="OrthoDB" id="7059891at2"/>
<dbReference type="GO" id="GO:0003676">
    <property type="term" value="F:nucleic acid binding"/>
    <property type="evidence" value="ECO:0007669"/>
    <property type="project" value="InterPro"/>
</dbReference>
<dbReference type="Proteomes" id="UP000216035">
    <property type="component" value="Unassembled WGS sequence"/>
</dbReference>
<evidence type="ECO:0000259" key="1">
    <source>
        <dbReference type="Pfam" id="PF18899"/>
    </source>
</evidence>
<dbReference type="EMBL" id="NOXX01000224">
    <property type="protein sequence ID" value="OYQ39622.1"/>
    <property type="molecule type" value="Genomic_DNA"/>
</dbReference>
<dbReference type="AlphaFoldDB" id="A0A255ZDW0"/>
<dbReference type="Pfam" id="PF18899">
    <property type="entry name" value="DUF5655"/>
    <property type="match status" value="1"/>
</dbReference>
<evidence type="ECO:0000313" key="3">
    <source>
        <dbReference type="Proteomes" id="UP000216035"/>
    </source>
</evidence>
<dbReference type="InterPro" id="IPR011856">
    <property type="entry name" value="tRNA_endonuc-like_dom_sf"/>
</dbReference>
<proteinExistence type="predicted"/>
<protein>
    <recommendedName>
        <fullName evidence="1">DUF5655 domain-containing protein</fullName>
    </recommendedName>
</protein>
<dbReference type="InterPro" id="IPR043714">
    <property type="entry name" value="DUF5655"/>
</dbReference>
<accession>A0A255ZDW0</accession>
<comment type="caution">
    <text evidence="2">The sequence shown here is derived from an EMBL/GenBank/DDBJ whole genome shotgun (WGS) entry which is preliminary data.</text>
</comment>
<evidence type="ECO:0000313" key="2">
    <source>
        <dbReference type="EMBL" id="OYQ39622.1"/>
    </source>
</evidence>
<dbReference type="RefSeq" id="WP_094487398.1">
    <property type="nucleotide sequence ID" value="NZ_NOXX01000224.1"/>
</dbReference>
<sequence>MKLVRPEKLNLLTHKELNEAWVQKVIAEDPTILGLGDLILKDKERIHTKAGRLDLLLQDAESKRRYEVEVQLGKVDESHIIRTIEYWDIERKRYPQYDHCAVIIAEDITSRFLNVISLFNGYIPLIAIQMSAYQFSKDEVSLIFTTVLDEVNLGLVEEDEETKEVTDRTYWETVKGTKQTVALADQLLEIVREFSPHLDLKYNKYYIGLAKNGQPNNFAIFRAKKSSMLLEIRLKQSPEIQDKLDNAKLDTMDYESKWGRYRIRVDKNDISKNKDLLKELMMLSYGIVADE</sequence>
<name>A0A255ZDW0_9FLAO</name>
<organism evidence="2 3">
    <name type="scientific">Flavobacterium aurantiibacter</name>
    <dbReference type="NCBI Taxonomy" id="2023067"/>
    <lineage>
        <taxon>Bacteria</taxon>
        <taxon>Pseudomonadati</taxon>
        <taxon>Bacteroidota</taxon>
        <taxon>Flavobacteriia</taxon>
        <taxon>Flavobacteriales</taxon>
        <taxon>Flavobacteriaceae</taxon>
        <taxon>Flavobacterium</taxon>
    </lineage>
</organism>
<gene>
    <name evidence="2" type="ORF">CHX27_14080</name>
</gene>
<keyword evidence="3" id="KW-1185">Reference proteome</keyword>
<feature type="domain" description="DUF5655" evidence="1">
    <location>
        <begin position="177"/>
        <end position="279"/>
    </location>
</feature>
<reference evidence="2 3" key="1">
    <citation type="submission" date="2017-07" db="EMBL/GenBank/DDBJ databases">
        <title>Flavobacterium cyanobacteriorum sp. nov., isolated from cyanobacterial aggregates in a eutrophic lake.</title>
        <authorList>
            <person name="Cai H."/>
        </authorList>
    </citation>
    <scope>NUCLEOTIDE SEQUENCE [LARGE SCALE GENOMIC DNA]</scope>
    <source>
        <strain evidence="2 3">TH167</strain>
    </source>
</reference>
<dbReference type="Gene3D" id="3.40.1350.10">
    <property type="match status" value="1"/>
</dbReference>